<sequence>MRNLFRVIACCACPNTCSISFSSSAPSPALQYVVVKPNQAKVLEGFFVPACPNCGWPQLEQAVGIIGAIVMPHNFYLHSALVKSRDVNRNDGRAIAVANFYFFLEACIALGVSLTINVFVVSVFAAGFYGKNVTEVQQTVDDGVEGIGKFSKTDDRRLLVDMTEFKNGRHLLPAPKPA</sequence>
<dbReference type="InterPro" id="IPR001046">
    <property type="entry name" value="NRAMP_fam"/>
</dbReference>
<keyword evidence="3 6" id="KW-0812">Transmembrane</keyword>
<organism evidence="7 8">
    <name type="scientific">Dibothriocephalus latus</name>
    <name type="common">Fish tapeworm</name>
    <name type="synonym">Diphyllobothrium latum</name>
    <dbReference type="NCBI Taxonomy" id="60516"/>
    <lineage>
        <taxon>Eukaryota</taxon>
        <taxon>Metazoa</taxon>
        <taxon>Spiralia</taxon>
        <taxon>Lophotrochozoa</taxon>
        <taxon>Platyhelminthes</taxon>
        <taxon>Cestoda</taxon>
        <taxon>Eucestoda</taxon>
        <taxon>Diphyllobothriidea</taxon>
        <taxon>Diphyllobothriidae</taxon>
        <taxon>Dibothriocephalus</taxon>
    </lineage>
</organism>
<accession>A0A3P7LWQ3</accession>
<evidence type="ECO:0000256" key="6">
    <source>
        <dbReference type="SAM" id="Phobius"/>
    </source>
</evidence>
<dbReference type="GO" id="GO:0015087">
    <property type="term" value="F:cobalt ion transmembrane transporter activity"/>
    <property type="evidence" value="ECO:0007669"/>
    <property type="project" value="TreeGrafter"/>
</dbReference>
<dbReference type="PANTHER" id="PTHR11706:SF40">
    <property type="entry name" value="NATURAL RESISTANCE-ASSOCIATED MACROPHAGE PROTEIN 2"/>
    <property type="match status" value="1"/>
</dbReference>
<evidence type="ECO:0000313" key="7">
    <source>
        <dbReference type="EMBL" id="VDN10641.1"/>
    </source>
</evidence>
<protein>
    <submittedName>
        <fullName evidence="7">Uncharacterized protein</fullName>
    </submittedName>
</protein>
<evidence type="ECO:0000313" key="8">
    <source>
        <dbReference type="Proteomes" id="UP000281553"/>
    </source>
</evidence>
<comment type="similarity">
    <text evidence="2">Belongs to the NRAMP family.</text>
</comment>
<dbReference type="GO" id="GO:0005384">
    <property type="term" value="F:manganese ion transmembrane transporter activity"/>
    <property type="evidence" value="ECO:0007669"/>
    <property type="project" value="TreeGrafter"/>
</dbReference>
<feature type="transmembrane region" description="Helical" evidence="6">
    <location>
        <begin position="102"/>
        <end position="129"/>
    </location>
</feature>
<dbReference type="AlphaFoldDB" id="A0A3P7LWQ3"/>
<evidence type="ECO:0000256" key="3">
    <source>
        <dbReference type="ARBA" id="ARBA00022692"/>
    </source>
</evidence>
<name>A0A3P7LWQ3_DIBLA</name>
<evidence type="ECO:0000256" key="2">
    <source>
        <dbReference type="ARBA" id="ARBA00006670"/>
    </source>
</evidence>
<dbReference type="GO" id="GO:0015086">
    <property type="term" value="F:cadmium ion transmembrane transporter activity"/>
    <property type="evidence" value="ECO:0007669"/>
    <property type="project" value="TreeGrafter"/>
</dbReference>
<gene>
    <name evidence="7" type="ORF">DILT_LOCUS6472</name>
</gene>
<dbReference type="GO" id="GO:0010008">
    <property type="term" value="C:endosome membrane"/>
    <property type="evidence" value="ECO:0007669"/>
    <property type="project" value="TreeGrafter"/>
</dbReference>
<dbReference type="EMBL" id="UYRU01049592">
    <property type="protein sequence ID" value="VDN10641.1"/>
    <property type="molecule type" value="Genomic_DNA"/>
</dbReference>
<keyword evidence="8" id="KW-1185">Reference proteome</keyword>
<dbReference type="GO" id="GO:0005765">
    <property type="term" value="C:lysosomal membrane"/>
    <property type="evidence" value="ECO:0007669"/>
    <property type="project" value="TreeGrafter"/>
</dbReference>
<dbReference type="GO" id="GO:0046870">
    <property type="term" value="F:cadmium ion binding"/>
    <property type="evidence" value="ECO:0007669"/>
    <property type="project" value="TreeGrafter"/>
</dbReference>
<evidence type="ECO:0000256" key="1">
    <source>
        <dbReference type="ARBA" id="ARBA00004141"/>
    </source>
</evidence>
<dbReference type="Proteomes" id="UP000281553">
    <property type="component" value="Unassembled WGS sequence"/>
</dbReference>
<evidence type="ECO:0000256" key="5">
    <source>
        <dbReference type="ARBA" id="ARBA00023136"/>
    </source>
</evidence>
<dbReference type="GO" id="GO:0005886">
    <property type="term" value="C:plasma membrane"/>
    <property type="evidence" value="ECO:0007669"/>
    <property type="project" value="TreeGrafter"/>
</dbReference>
<dbReference type="Pfam" id="PF01566">
    <property type="entry name" value="Nramp"/>
    <property type="match status" value="1"/>
</dbReference>
<proteinExistence type="inferred from homology"/>
<dbReference type="GO" id="GO:0015093">
    <property type="term" value="F:ferrous iron transmembrane transporter activity"/>
    <property type="evidence" value="ECO:0007669"/>
    <property type="project" value="TreeGrafter"/>
</dbReference>
<evidence type="ECO:0000256" key="4">
    <source>
        <dbReference type="ARBA" id="ARBA00022989"/>
    </source>
</evidence>
<reference evidence="7 8" key="1">
    <citation type="submission" date="2018-11" db="EMBL/GenBank/DDBJ databases">
        <authorList>
            <consortium name="Pathogen Informatics"/>
        </authorList>
    </citation>
    <scope>NUCLEOTIDE SEQUENCE [LARGE SCALE GENOMIC DNA]</scope>
</reference>
<dbReference type="PANTHER" id="PTHR11706">
    <property type="entry name" value="SOLUTE CARRIER PROTEIN FAMILY 11 MEMBER"/>
    <property type="match status" value="1"/>
</dbReference>
<dbReference type="GO" id="GO:0015099">
    <property type="term" value="F:nickel cation transmembrane transporter activity"/>
    <property type="evidence" value="ECO:0007669"/>
    <property type="project" value="TreeGrafter"/>
</dbReference>
<dbReference type="OrthoDB" id="409173at2759"/>
<keyword evidence="4 6" id="KW-1133">Transmembrane helix</keyword>
<dbReference type="GO" id="GO:0015094">
    <property type="term" value="F:lead ion transmembrane transporter activity"/>
    <property type="evidence" value="ECO:0007669"/>
    <property type="project" value="TreeGrafter"/>
</dbReference>
<keyword evidence="5 6" id="KW-0472">Membrane</keyword>
<comment type="subcellular location">
    <subcellularLocation>
        <location evidence="1">Membrane</location>
        <topology evidence="1">Multi-pass membrane protein</topology>
    </subcellularLocation>
</comment>